<accession>A0A846MMK9</accession>
<dbReference type="Pfam" id="PF00582">
    <property type="entry name" value="Usp"/>
    <property type="match status" value="1"/>
</dbReference>
<dbReference type="InterPro" id="IPR006016">
    <property type="entry name" value="UspA"/>
</dbReference>
<reference evidence="3 4" key="1">
    <citation type="submission" date="2020-03" db="EMBL/GenBank/DDBJ databases">
        <title>Genomic Encyclopedia of Type Strains, Phase IV (KMG-IV): sequencing the most valuable type-strain genomes for metagenomic binning, comparative biology and taxonomic classification.</title>
        <authorList>
            <person name="Goeker M."/>
        </authorList>
    </citation>
    <scope>NUCLEOTIDE SEQUENCE [LARGE SCALE GENOMIC DNA]</scope>
    <source>
        <strain evidence="3 4">DSM 5718</strain>
    </source>
</reference>
<dbReference type="RefSeq" id="WP_166918082.1">
    <property type="nucleotide sequence ID" value="NZ_JAASRN010000001.1"/>
</dbReference>
<dbReference type="Proteomes" id="UP000537126">
    <property type="component" value="Unassembled WGS sequence"/>
</dbReference>
<evidence type="ECO:0000313" key="3">
    <source>
        <dbReference type="EMBL" id="NIK72776.1"/>
    </source>
</evidence>
<dbReference type="PANTHER" id="PTHR46268">
    <property type="entry name" value="STRESS RESPONSE PROTEIN NHAX"/>
    <property type="match status" value="1"/>
</dbReference>
<name>A0A846MMK9_9BACT</name>
<proteinExistence type="inferred from homology"/>
<evidence type="ECO:0000313" key="4">
    <source>
        <dbReference type="Proteomes" id="UP000537126"/>
    </source>
</evidence>
<comment type="similarity">
    <text evidence="1">Belongs to the universal stress protein A family.</text>
</comment>
<feature type="domain" description="UspA" evidence="2">
    <location>
        <begin position="7"/>
        <end position="138"/>
    </location>
</feature>
<evidence type="ECO:0000259" key="2">
    <source>
        <dbReference type="Pfam" id="PF00582"/>
    </source>
</evidence>
<dbReference type="AlphaFoldDB" id="A0A846MMK9"/>
<dbReference type="Gene3D" id="3.40.50.12370">
    <property type="match status" value="1"/>
</dbReference>
<sequence>MQKTSIDHVVVATDFSDNAGQALLYAIELCRRLGADLSLFHVLTFDKLDKGEEAVAAIEAKMESLRKNYLYHEKSVRYRTTYVKIGRDLKEELLSIFKEAPVDLLLMGTRGAGQTSRLFGSIASFMLHAAPAPVLFIPPHTAFSPIRHITFACDYEQIQSLEEVKPLAVFAKLLQAEVRILHVHPQPAKMPLGTAMKSLAIDSLFEEVEHEMDFVRDDNPERGIKQYLETTPTDCLAIKPRKHERSFWEKILTRSVSDSLIGHLPIPLYTL</sequence>
<keyword evidence="4" id="KW-1185">Reference proteome</keyword>
<dbReference type="SUPFAM" id="SSF52402">
    <property type="entry name" value="Adenine nucleotide alpha hydrolases-like"/>
    <property type="match status" value="2"/>
</dbReference>
<dbReference type="CDD" id="cd00293">
    <property type="entry name" value="USP-like"/>
    <property type="match status" value="1"/>
</dbReference>
<dbReference type="PANTHER" id="PTHR46268:SF6">
    <property type="entry name" value="UNIVERSAL STRESS PROTEIN UP12"/>
    <property type="match status" value="1"/>
</dbReference>
<dbReference type="EMBL" id="JAASRN010000001">
    <property type="protein sequence ID" value="NIK72776.1"/>
    <property type="molecule type" value="Genomic_DNA"/>
</dbReference>
<dbReference type="PRINTS" id="PR01438">
    <property type="entry name" value="UNVRSLSTRESS"/>
</dbReference>
<gene>
    <name evidence="3" type="ORF">FHS56_000262</name>
</gene>
<evidence type="ECO:0000256" key="1">
    <source>
        <dbReference type="ARBA" id="ARBA00008791"/>
    </source>
</evidence>
<protein>
    <submittedName>
        <fullName evidence="3">Nucleotide-binding universal stress UspA family protein</fullName>
    </submittedName>
</protein>
<dbReference type="InterPro" id="IPR006015">
    <property type="entry name" value="Universal_stress_UspA"/>
</dbReference>
<organism evidence="3 4">
    <name type="scientific">Thermonema lapsum</name>
    <dbReference type="NCBI Taxonomy" id="28195"/>
    <lineage>
        <taxon>Bacteria</taxon>
        <taxon>Pseudomonadati</taxon>
        <taxon>Bacteroidota</taxon>
        <taxon>Cytophagia</taxon>
        <taxon>Cytophagales</taxon>
        <taxon>Thermonemataceae</taxon>
        <taxon>Thermonema</taxon>
    </lineage>
</organism>
<comment type="caution">
    <text evidence="3">The sequence shown here is derived from an EMBL/GenBank/DDBJ whole genome shotgun (WGS) entry which is preliminary data.</text>
</comment>